<evidence type="ECO:0000259" key="2">
    <source>
        <dbReference type="Pfam" id="PF13439"/>
    </source>
</evidence>
<keyword evidence="3" id="KW-0808">Transferase</keyword>
<sequence>MRILLVQLLEYLYPWGGAHKANRILMEGLTERGHECVVVTPEVYIGGFEEYFNEKKNSNEFEISAESENVTVIRKKGVTVYRVEGEYKIFSFIRKMVEDFKPDITLISEDKSHLLMEAVLETKTRTICLAHSQTVLPFGPECFEEKQDKTALYPKLHGIISVSDYLQSYFKKWAGLESKRIYFPSYGKGPFPFLGNFDNPYITVINPSGIKGFPIIAGLARSFPKVQFAAVITWSTTKAELEELKAIENVIIMKPEENVDVIYRQTKVFLMPSLWGEAFGQVVVEAMLRGIPVIASNVGGLPEAKQGLNYILPVNPIKKYISEKELLMSVHRPVLPEQNLKPWIETLGRLINDRRLYEELSGQSYEKAAQFHSKLGFEEFEQYFREVMEAYPDELLGKKNRNHSAGSALERINLLSPEKREQLYERLRKTGGKV</sequence>
<dbReference type="InterPro" id="IPR028098">
    <property type="entry name" value="Glyco_trans_4-like_N"/>
</dbReference>
<organism evidence="3 4">
    <name type="scientific">Anaerocolumna jejuensis DSM 15929</name>
    <dbReference type="NCBI Taxonomy" id="1121322"/>
    <lineage>
        <taxon>Bacteria</taxon>
        <taxon>Bacillati</taxon>
        <taxon>Bacillota</taxon>
        <taxon>Clostridia</taxon>
        <taxon>Lachnospirales</taxon>
        <taxon>Lachnospiraceae</taxon>
        <taxon>Anaerocolumna</taxon>
    </lineage>
</organism>
<reference evidence="3 4" key="1">
    <citation type="submission" date="2016-11" db="EMBL/GenBank/DDBJ databases">
        <authorList>
            <person name="Jaros S."/>
            <person name="Januszkiewicz K."/>
            <person name="Wedrychowicz H."/>
        </authorList>
    </citation>
    <scope>NUCLEOTIDE SEQUENCE [LARGE SCALE GENOMIC DNA]</scope>
    <source>
        <strain evidence="3 4">DSM 15929</strain>
    </source>
</reference>
<feature type="domain" description="Glycosyltransferase subfamily 4-like N-terminal" evidence="2">
    <location>
        <begin position="15"/>
        <end position="181"/>
    </location>
</feature>
<evidence type="ECO:0000313" key="4">
    <source>
        <dbReference type="Proteomes" id="UP000184386"/>
    </source>
</evidence>
<feature type="domain" description="Glycosyl transferase family 1" evidence="1">
    <location>
        <begin position="238"/>
        <end position="304"/>
    </location>
</feature>
<accession>A0A1M6PYL5</accession>
<evidence type="ECO:0000313" key="3">
    <source>
        <dbReference type="EMBL" id="SHK13028.1"/>
    </source>
</evidence>
<dbReference type="Gene3D" id="3.40.50.2000">
    <property type="entry name" value="Glycogen Phosphorylase B"/>
    <property type="match status" value="2"/>
</dbReference>
<protein>
    <submittedName>
        <fullName evidence="3">Glycosyltransferase involved in cell wall bisynthesis</fullName>
    </submittedName>
</protein>
<dbReference type="EMBL" id="FRAC01000009">
    <property type="protein sequence ID" value="SHK13028.1"/>
    <property type="molecule type" value="Genomic_DNA"/>
</dbReference>
<dbReference type="PANTHER" id="PTHR45947:SF3">
    <property type="entry name" value="SULFOQUINOVOSYL TRANSFERASE SQD2"/>
    <property type="match status" value="1"/>
</dbReference>
<dbReference type="CDD" id="cd03801">
    <property type="entry name" value="GT4_PimA-like"/>
    <property type="match status" value="1"/>
</dbReference>
<dbReference type="AlphaFoldDB" id="A0A1M6PYL5"/>
<dbReference type="Pfam" id="PF13439">
    <property type="entry name" value="Glyco_transf_4"/>
    <property type="match status" value="1"/>
</dbReference>
<keyword evidence="4" id="KW-1185">Reference proteome</keyword>
<evidence type="ECO:0000259" key="1">
    <source>
        <dbReference type="Pfam" id="PF00534"/>
    </source>
</evidence>
<dbReference type="InterPro" id="IPR050194">
    <property type="entry name" value="Glycosyltransferase_grp1"/>
</dbReference>
<name>A0A1M6PYL5_9FIRM</name>
<dbReference type="STRING" id="1121322.SAMN02745136_01794"/>
<dbReference type="PANTHER" id="PTHR45947">
    <property type="entry name" value="SULFOQUINOVOSYL TRANSFERASE SQD2"/>
    <property type="match status" value="1"/>
</dbReference>
<dbReference type="Proteomes" id="UP000184386">
    <property type="component" value="Unassembled WGS sequence"/>
</dbReference>
<dbReference type="GO" id="GO:0016757">
    <property type="term" value="F:glycosyltransferase activity"/>
    <property type="evidence" value="ECO:0007669"/>
    <property type="project" value="InterPro"/>
</dbReference>
<proteinExistence type="predicted"/>
<gene>
    <name evidence="3" type="ORF">SAMN02745136_01794</name>
</gene>
<dbReference type="SUPFAM" id="SSF53756">
    <property type="entry name" value="UDP-Glycosyltransferase/glycogen phosphorylase"/>
    <property type="match status" value="1"/>
</dbReference>
<dbReference type="InterPro" id="IPR001296">
    <property type="entry name" value="Glyco_trans_1"/>
</dbReference>
<dbReference type="Pfam" id="PF00534">
    <property type="entry name" value="Glycos_transf_1"/>
    <property type="match status" value="1"/>
</dbReference>